<name>A0A7G5FC37_9CORY</name>
<keyword evidence="3" id="KW-1185">Reference proteome</keyword>
<dbReference type="Gene3D" id="1.10.260.40">
    <property type="entry name" value="lambda repressor-like DNA-binding domains"/>
    <property type="match status" value="1"/>
</dbReference>
<feature type="domain" description="HTH cro/C1-type" evidence="1">
    <location>
        <begin position="8"/>
        <end position="62"/>
    </location>
</feature>
<dbReference type="AlphaFoldDB" id="A0A7G5FC37"/>
<sequence length="70" mass="7958">MELIHETIRTRRKELDLTQEDLADLAQVSERLVRSIEAGKETVRVDKLRAVLAVLGLELTTVIHVPEALR</sequence>
<dbReference type="PROSITE" id="PS50943">
    <property type="entry name" value="HTH_CROC1"/>
    <property type="match status" value="1"/>
</dbReference>
<dbReference type="CDD" id="cd00093">
    <property type="entry name" value="HTH_XRE"/>
    <property type="match status" value="1"/>
</dbReference>
<dbReference type="SMART" id="SM00530">
    <property type="entry name" value="HTH_XRE"/>
    <property type="match status" value="1"/>
</dbReference>
<evidence type="ECO:0000313" key="3">
    <source>
        <dbReference type="Proteomes" id="UP000515570"/>
    </source>
</evidence>
<dbReference type="InterPro" id="IPR001387">
    <property type="entry name" value="Cro/C1-type_HTH"/>
</dbReference>
<dbReference type="Pfam" id="PF01381">
    <property type="entry name" value="HTH_3"/>
    <property type="match status" value="1"/>
</dbReference>
<protein>
    <submittedName>
        <fullName evidence="2">Helix-turn-helix transcriptional regulator</fullName>
    </submittedName>
</protein>
<dbReference type="InterPro" id="IPR017507">
    <property type="entry name" value="Tscrpt_reg_HipB-like"/>
</dbReference>
<evidence type="ECO:0000259" key="1">
    <source>
        <dbReference type="PROSITE" id="PS50943"/>
    </source>
</evidence>
<dbReference type="NCBIfam" id="TIGR03070">
    <property type="entry name" value="couple_hipB"/>
    <property type="match status" value="1"/>
</dbReference>
<accession>A0A7G5FC37</accession>
<dbReference type="RefSeq" id="WP_182384988.1">
    <property type="nucleotide sequence ID" value="NZ_CP059833.1"/>
</dbReference>
<dbReference type="Proteomes" id="UP000515570">
    <property type="component" value="Chromosome"/>
</dbReference>
<dbReference type="InterPro" id="IPR010982">
    <property type="entry name" value="Lambda_DNA-bd_dom_sf"/>
</dbReference>
<proteinExistence type="predicted"/>
<dbReference type="SUPFAM" id="SSF47413">
    <property type="entry name" value="lambda repressor-like DNA-binding domains"/>
    <property type="match status" value="1"/>
</dbReference>
<evidence type="ECO:0000313" key="2">
    <source>
        <dbReference type="EMBL" id="QMV84178.1"/>
    </source>
</evidence>
<gene>
    <name evidence="2" type="ORF">HW450_07255</name>
</gene>
<dbReference type="EMBL" id="CP059833">
    <property type="protein sequence ID" value="QMV84178.1"/>
    <property type="molecule type" value="Genomic_DNA"/>
</dbReference>
<organism evidence="2 3">
    <name type="scientific">Corynebacterium hindlerae</name>
    <dbReference type="NCBI Taxonomy" id="699041"/>
    <lineage>
        <taxon>Bacteria</taxon>
        <taxon>Bacillati</taxon>
        <taxon>Actinomycetota</taxon>
        <taxon>Actinomycetes</taxon>
        <taxon>Mycobacteriales</taxon>
        <taxon>Corynebacteriaceae</taxon>
        <taxon>Corynebacterium</taxon>
    </lineage>
</organism>
<dbReference type="GO" id="GO:0003677">
    <property type="term" value="F:DNA binding"/>
    <property type="evidence" value="ECO:0007669"/>
    <property type="project" value="InterPro"/>
</dbReference>
<reference evidence="2 3" key="1">
    <citation type="submission" date="2020-07" db="EMBL/GenBank/DDBJ databases">
        <title>non toxigenic Corynebacterium sp. nov from a clinical source.</title>
        <authorList>
            <person name="Bernier A.-M."/>
            <person name="Bernard K."/>
        </authorList>
    </citation>
    <scope>NUCLEOTIDE SEQUENCE [LARGE SCALE GENOMIC DNA]</scope>
    <source>
        <strain evidence="3">NML 93-0612</strain>
    </source>
</reference>